<dbReference type="EMBL" id="AMZH03012584">
    <property type="protein sequence ID" value="RRT50763.1"/>
    <property type="molecule type" value="Genomic_DNA"/>
</dbReference>
<protein>
    <submittedName>
        <fullName evidence="2">Uncharacterized protein</fullName>
    </submittedName>
</protein>
<comment type="caution">
    <text evidence="2">The sequence shown here is derived from an EMBL/GenBank/DDBJ whole genome shotgun (WGS) entry which is preliminary data.</text>
</comment>
<proteinExistence type="predicted"/>
<dbReference type="Proteomes" id="UP000287651">
    <property type="component" value="Unassembled WGS sequence"/>
</dbReference>
<dbReference type="AlphaFoldDB" id="A0A426YGC2"/>
<gene>
    <name evidence="2" type="ORF">B296_00037427</name>
</gene>
<sequence length="78" mass="8165">MKRRHCKGVWRDSVVVSIFDAAMVILRQGRDQSSQIEGVAAVAGATGWGVAGLQSSPQAKGDNEGPMSVMVLPGARGQ</sequence>
<reference evidence="2 3" key="1">
    <citation type="journal article" date="2014" name="Agronomy (Basel)">
        <title>A Draft Genome Sequence for Ensete ventricosum, the Drought-Tolerant Tree Against Hunger.</title>
        <authorList>
            <person name="Harrison J."/>
            <person name="Moore K.A."/>
            <person name="Paszkiewicz K."/>
            <person name="Jones T."/>
            <person name="Grant M."/>
            <person name="Ambacheew D."/>
            <person name="Muzemil S."/>
            <person name="Studholme D.J."/>
        </authorList>
    </citation>
    <scope>NUCLEOTIDE SEQUENCE [LARGE SCALE GENOMIC DNA]</scope>
</reference>
<evidence type="ECO:0000256" key="1">
    <source>
        <dbReference type="SAM" id="MobiDB-lite"/>
    </source>
</evidence>
<evidence type="ECO:0000313" key="2">
    <source>
        <dbReference type="EMBL" id="RRT50763.1"/>
    </source>
</evidence>
<name>A0A426YGC2_ENSVE</name>
<evidence type="ECO:0000313" key="3">
    <source>
        <dbReference type="Proteomes" id="UP000287651"/>
    </source>
</evidence>
<feature type="region of interest" description="Disordered" evidence="1">
    <location>
        <begin position="55"/>
        <end position="78"/>
    </location>
</feature>
<organism evidence="2 3">
    <name type="scientific">Ensete ventricosum</name>
    <name type="common">Abyssinian banana</name>
    <name type="synonym">Musa ensete</name>
    <dbReference type="NCBI Taxonomy" id="4639"/>
    <lineage>
        <taxon>Eukaryota</taxon>
        <taxon>Viridiplantae</taxon>
        <taxon>Streptophyta</taxon>
        <taxon>Embryophyta</taxon>
        <taxon>Tracheophyta</taxon>
        <taxon>Spermatophyta</taxon>
        <taxon>Magnoliopsida</taxon>
        <taxon>Liliopsida</taxon>
        <taxon>Zingiberales</taxon>
        <taxon>Musaceae</taxon>
        <taxon>Ensete</taxon>
    </lineage>
</organism>
<accession>A0A426YGC2</accession>